<comment type="caution">
    <text evidence="2">The sequence shown here is derived from an EMBL/GenBank/DDBJ whole genome shotgun (WGS) entry which is preliminary data.</text>
</comment>
<keyword evidence="3" id="KW-1185">Reference proteome</keyword>
<sequence>MSASSGDWEEFFTALERLGSLVAEVRDEDGRRVWCSADDAEIEVDWTGAVAAAGARVLRGGDAEEVEVSARKRTGGRGWAEVRIFGIDGVGPGRLVGCSVRDVTERRFAEEQVGLLLDRLPVVFTVTDADGWVRAVTRSTLFSPRFEEGGLDQLVPPGHPAREEVMRVFHAALGGEAAAGRYLWQGRWTQGYAVPHWCGDQVVGVLGVAIDVHDLVTAERARTAAEARFRLFMDRSPATAAIRDGRGDYIWVNEAARRAYQVPASVRPPFAAGAAFGSHVAGVMDAMHARLKRTGGSETKVWRIPLERGEVHIFGHRFAFHDAEGRYLEGNIGLDVTERVLANKEAVRWRDRYQVLFDRAPMPMVVLSSTGVVLDANPALCELFAARLSQLRGRAIADFHEPDEATDAAERLAELVSGVSRVVRFTRAYRTRDGSAVTAVVTCVLVPGEDDAPSVVAILRPESTRVEGPRSILLSGNEVAALESKALGLSNDDIGERLRISRRGVDYQLRGIARKFRCANSGALLVATAYHLGVLDSLQWPPRVRVRFRVDVEEGEAPRQSLPFAQ</sequence>
<dbReference type="Pfam" id="PF00989">
    <property type="entry name" value="PAS"/>
    <property type="match status" value="1"/>
</dbReference>
<dbReference type="InterPro" id="IPR013767">
    <property type="entry name" value="PAS_fold"/>
</dbReference>
<evidence type="ECO:0000313" key="3">
    <source>
        <dbReference type="Proteomes" id="UP001596157"/>
    </source>
</evidence>
<dbReference type="Gene3D" id="1.10.10.10">
    <property type="entry name" value="Winged helix-like DNA-binding domain superfamily/Winged helix DNA-binding domain"/>
    <property type="match status" value="1"/>
</dbReference>
<name>A0ABW0EXM5_9PSEU</name>
<proteinExistence type="predicted"/>
<dbReference type="InterPro" id="IPR016032">
    <property type="entry name" value="Sig_transdc_resp-reg_C-effctor"/>
</dbReference>
<evidence type="ECO:0000313" key="2">
    <source>
        <dbReference type="EMBL" id="MFC5291228.1"/>
    </source>
</evidence>
<gene>
    <name evidence="2" type="ORF">ACFPM7_29620</name>
</gene>
<organism evidence="2 3">
    <name type="scientific">Actinokineospora guangxiensis</name>
    <dbReference type="NCBI Taxonomy" id="1490288"/>
    <lineage>
        <taxon>Bacteria</taxon>
        <taxon>Bacillati</taxon>
        <taxon>Actinomycetota</taxon>
        <taxon>Actinomycetes</taxon>
        <taxon>Pseudonocardiales</taxon>
        <taxon>Pseudonocardiaceae</taxon>
        <taxon>Actinokineospora</taxon>
    </lineage>
</organism>
<evidence type="ECO:0000259" key="1">
    <source>
        <dbReference type="PROSITE" id="PS50112"/>
    </source>
</evidence>
<dbReference type="Gene3D" id="3.30.450.20">
    <property type="entry name" value="PAS domain"/>
    <property type="match status" value="2"/>
</dbReference>
<protein>
    <submittedName>
        <fullName evidence="2">PAS domain S-box protein</fullName>
    </submittedName>
</protein>
<dbReference type="EMBL" id="JBHSKF010000023">
    <property type="protein sequence ID" value="MFC5291228.1"/>
    <property type="molecule type" value="Genomic_DNA"/>
</dbReference>
<dbReference type="Proteomes" id="UP001596157">
    <property type="component" value="Unassembled WGS sequence"/>
</dbReference>
<dbReference type="InterPro" id="IPR000014">
    <property type="entry name" value="PAS"/>
</dbReference>
<accession>A0ABW0EXM5</accession>
<dbReference type="SUPFAM" id="SSF46894">
    <property type="entry name" value="C-terminal effector domain of the bipartite response regulators"/>
    <property type="match status" value="1"/>
</dbReference>
<dbReference type="SMART" id="SM00091">
    <property type="entry name" value="PAS"/>
    <property type="match status" value="1"/>
</dbReference>
<reference evidence="3" key="1">
    <citation type="journal article" date="2019" name="Int. J. Syst. Evol. Microbiol.">
        <title>The Global Catalogue of Microorganisms (GCM) 10K type strain sequencing project: providing services to taxonomists for standard genome sequencing and annotation.</title>
        <authorList>
            <consortium name="The Broad Institute Genomics Platform"/>
            <consortium name="The Broad Institute Genome Sequencing Center for Infectious Disease"/>
            <person name="Wu L."/>
            <person name="Ma J."/>
        </authorList>
    </citation>
    <scope>NUCLEOTIDE SEQUENCE [LARGE SCALE GENOMIC DNA]</scope>
    <source>
        <strain evidence="3">CCUG 59778</strain>
    </source>
</reference>
<dbReference type="Pfam" id="PF13426">
    <property type="entry name" value="PAS_9"/>
    <property type="match status" value="1"/>
</dbReference>
<dbReference type="InterPro" id="IPR035965">
    <property type="entry name" value="PAS-like_dom_sf"/>
</dbReference>
<dbReference type="CDD" id="cd00130">
    <property type="entry name" value="PAS"/>
    <property type="match status" value="1"/>
</dbReference>
<dbReference type="NCBIfam" id="TIGR00229">
    <property type="entry name" value="sensory_box"/>
    <property type="match status" value="1"/>
</dbReference>
<feature type="domain" description="PAS" evidence="1">
    <location>
        <begin position="349"/>
        <end position="419"/>
    </location>
</feature>
<dbReference type="InterPro" id="IPR036388">
    <property type="entry name" value="WH-like_DNA-bd_sf"/>
</dbReference>
<dbReference type="RefSeq" id="WP_378251144.1">
    <property type="nucleotide sequence ID" value="NZ_JBHSKF010000023.1"/>
</dbReference>
<dbReference type="SUPFAM" id="SSF55785">
    <property type="entry name" value="PYP-like sensor domain (PAS domain)"/>
    <property type="match status" value="3"/>
</dbReference>
<dbReference type="PROSITE" id="PS50112">
    <property type="entry name" value="PAS"/>
    <property type="match status" value="1"/>
</dbReference>